<dbReference type="InterPro" id="IPR038309">
    <property type="entry name" value="Rsd/AlgQ_sf"/>
</dbReference>
<dbReference type="Proteomes" id="UP000305202">
    <property type="component" value="Unassembled WGS sequence"/>
</dbReference>
<comment type="similarity">
    <text evidence="4">Belongs to the Rsd/AlgQ family.</text>
</comment>
<keyword evidence="7" id="KW-1185">Reference proteome</keyword>
<dbReference type="NCBIfam" id="NF008723">
    <property type="entry name" value="PRK11718.1"/>
    <property type="match status" value="1"/>
</dbReference>
<evidence type="ECO:0000256" key="5">
    <source>
        <dbReference type="SAM" id="MobiDB-lite"/>
    </source>
</evidence>
<keyword evidence="1" id="KW-0963">Cytoplasm</keyword>
<gene>
    <name evidence="6" type="ORF">FCN80_22715</name>
</gene>
<keyword evidence="3 4" id="KW-0804">Transcription</keyword>
<dbReference type="InterPro" id="IPR023785">
    <property type="entry name" value="Sigma70_reg_Rsd"/>
</dbReference>
<reference evidence="6 7" key="1">
    <citation type="submission" date="2019-04" db="EMBL/GenBank/DDBJ databases">
        <authorList>
            <person name="Li M."/>
            <person name="Gao C."/>
        </authorList>
    </citation>
    <scope>NUCLEOTIDE SEQUENCE [LARGE SCALE GENOMIC DNA]</scope>
    <source>
        <strain evidence="6 7">BGMRC 2031</strain>
    </source>
</reference>
<dbReference type="Pfam" id="PF04353">
    <property type="entry name" value="Rsd_AlgQ"/>
    <property type="match status" value="1"/>
</dbReference>
<dbReference type="InterPro" id="IPR007448">
    <property type="entry name" value="Sigma70_reg_Rsd_AlgQ"/>
</dbReference>
<evidence type="ECO:0000256" key="2">
    <source>
        <dbReference type="ARBA" id="ARBA00023015"/>
    </source>
</evidence>
<feature type="region of interest" description="Disordered" evidence="5">
    <location>
        <begin position="156"/>
        <end position="176"/>
    </location>
</feature>
<organism evidence="6 7">
    <name type="scientific">Martelella alba</name>
    <dbReference type="NCBI Taxonomy" id="2590451"/>
    <lineage>
        <taxon>Bacteria</taxon>
        <taxon>Pseudomonadati</taxon>
        <taxon>Pseudomonadota</taxon>
        <taxon>Alphaproteobacteria</taxon>
        <taxon>Hyphomicrobiales</taxon>
        <taxon>Aurantimonadaceae</taxon>
        <taxon>Martelella</taxon>
    </lineage>
</organism>
<comment type="caution">
    <text evidence="6">The sequence shown here is derived from an EMBL/GenBank/DDBJ whole genome shotgun (WGS) entry which is preliminary data.</text>
</comment>
<evidence type="ECO:0000256" key="4">
    <source>
        <dbReference type="RuleBase" id="RU004409"/>
    </source>
</evidence>
<dbReference type="EMBL" id="SZPQ01000051">
    <property type="protein sequence ID" value="TKI03136.1"/>
    <property type="molecule type" value="Genomic_DNA"/>
</dbReference>
<sequence length="176" mass="19672">MLNQPEILAQRVGGSNELIDQWLTARRGLLVAYYRLIGLKPNKEKHTPLNEVALDDFCHHLVDYLSAGHFHMYDRIVQNTEDRSPNTLSIIQLYQALQENTQQIMAFYDSNFETSVDDDNCIAFQDALSGVGEALATRFSLEDRLIQAVFEHRSAHPATASATQPQANGADTAPLA</sequence>
<keyword evidence="2 4" id="KW-0805">Transcription regulation</keyword>
<evidence type="ECO:0000313" key="6">
    <source>
        <dbReference type="EMBL" id="TKI03136.1"/>
    </source>
</evidence>
<protein>
    <submittedName>
        <fullName evidence="6">Sigma D regulator</fullName>
    </submittedName>
</protein>
<name>A0ABY2SEY8_9HYPH</name>
<dbReference type="PIRSF" id="PIRSF016548">
    <property type="entry name" value="Rsd_AlgQ"/>
    <property type="match status" value="1"/>
</dbReference>
<dbReference type="HAMAP" id="MF_01181">
    <property type="entry name" value="Rsd"/>
    <property type="match status" value="1"/>
</dbReference>
<evidence type="ECO:0000256" key="1">
    <source>
        <dbReference type="ARBA" id="ARBA00022490"/>
    </source>
</evidence>
<dbReference type="RefSeq" id="WP_136992624.1">
    <property type="nucleotide sequence ID" value="NZ_SZPQ01000051.1"/>
</dbReference>
<accession>A0ABY2SEY8</accession>
<proteinExistence type="inferred from homology"/>
<dbReference type="Gene3D" id="1.20.120.1370">
    <property type="entry name" value="Regulator of RNA polymerase sigma(70) subunit, domain 4"/>
    <property type="match status" value="1"/>
</dbReference>
<evidence type="ECO:0000256" key="3">
    <source>
        <dbReference type="ARBA" id="ARBA00023163"/>
    </source>
</evidence>
<feature type="compositionally biased region" description="Polar residues" evidence="5">
    <location>
        <begin position="160"/>
        <end position="169"/>
    </location>
</feature>
<evidence type="ECO:0000313" key="7">
    <source>
        <dbReference type="Proteomes" id="UP000305202"/>
    </source>
</evidence>